<feature type="transmembrane region" description="Helical" evidence="2">
    <location>
        <begin position="162"/>
        <end position="186"/>
    </location>
</feature>
<comment type="caution">
    <text evidence="4">The sequence shown here is derived from an EMBL/GenBank/DDBJ whole genome shotgun (WGS) entry which is preliminary data.</text>
</comment>
<keyword evidence="2" id="KW-0812">Transmembrane</keyword>
<feature type="domain" description="Phosphatidic acid phosphatase type 2/haloperoxidase" evidence="3">
    <location>
        <begin position="84"/>
        <end position="179"/>
    </location>
</feature>
<evidence type="ECO:0000256" key="1">
    <source>
        <dbReference type="ARBA" id="ARBA00022801"/>
    </source>
</evidence>
<organism evidence="4 5">
    <name type="scientific">Centaurea solstitialis</name>
    <name type="common">yellow star-thistle</name>
    <dbReference type="NCBI Taxonomy" id="347529"/>
    <lineage>
        <taxon>Eukaryota</taxon>
        <taxon>Viridiplantae</taxon>
        <taxon>Streptophyta</taxon>
        <taxon>Embryophyta</taxon>
        <taxon>Tracheophyta</taxon>
        <taxon>Spermatophyta</taxon>
        <taxon>Magnoliopsida</taxon>
        <taxon>eudicotyledons</taxon>
        <taxon>Gunneridae</taxon>
        <taxon>Pentapetalae</taxon>
        <taxon>asterids</taxon>
        <taxon>campanulids</taxon>
        <taxon>Asterales</taxon>
        <taxon>Asteraceae</taxon>
        <taxon>Carduoideae</taxon>
        <taxon>Cardueae</taxon>
        <taxon>Centaureinae</taxon>
        <taxon>Centaurea</taxon>
    </lineage>
</organism>
<keyword evidence="1" id="KW-0378">Hydrolase</keyword>
<proteinExistence type="predicted"/>
<dbReference type="Proteomes" id="UP001172457">
    <property type="component" value="Chromosome 7"/>
</dbReference>
<feature type="transmembrane region" description="Helical" evidence="2">
    <location>
        <begin position="40"/>
        <end position="60"/>
    </location>
</feature>
<dbReference type="AlphaFoldDB" id="A0AA38SRH1"/>
<dbReference type="GO" id="GO:0008610">
    <property type="term" value="P:lipid biosynthetic process"/>
    <property type="evidence" value="ECO:0007669"/>
    <property type="project" value="TreeGrafter"/>
</dbReference>
<reference evidence="4" key="1">
    <citation type="submission" date="2023-03" db="EMBL/GenBank/DDBJ databases">
        <title>Chromosome-scale reference genome and RAD-based genetic map of yellow starthistle (Centaurea solstitialis) reveal putative structural variation and QTLs associated with invader traits.</title>
        <authorList>
            <person name="Reatini B."/>
            <person name="Cang F.A."/>
            <person name="Jiang Q."/>
            <person name="Mckibben M.T.W."/>
            <person name="Barker M.S."/>
            <person name="Rieseberg L.H."/>
            <person name="Dlugosch K.M."/>
        </authorList>
    </citation>
    <scope>NUCLEOTIDE SEQUENCE</scope>
    <source>
        <strain evidence="4">CAN-66</strain>
        <tissue evidence="4">Leaf</tissue>
    </source>
</reference>
<dbReference type="SUPFAM" id="SSF48317">
    <property type="entry name" value="Acid phosphatase/Vanadium-dependent haloperoxidase"/>
    <property type="match status" value="1"/>
</dbReference>
<dbReference type="GO" id="GO:0047874">
    <property type="term" value="F:dolichyldiphosphatase activity"/>
    <property type="evidence" value="ECO:0007669"/>
    <property type="project" value="TreeGrafter"/>
</dbReference>
<feature type="transmembrane region" description="Helical" evidence="2">
    <location>
        <begin position="66"/>
        <end position="86"/>
    </location>
</feature>
<dbReference type="InterPro" id="IPR036938">
    <property type="entry name" value="PAP2/HPO_sf"/>
</dbReference>
<gene>
    <name evidence="4" type="ORF">OSB04_027506</name>
</gene>
<protein>
    <recommendedName>
        <fullName evidence="3">Phosphatidic acid phosphatase type 2/haloperoxidase domain-containing protein</fullName>
    </recommendedName>
</protein>
<dbReference type="InterPro" id="IPR000326">
    <property type="entry name" value="PAP2/HPO"/>
</dbReference>
<evidence type="ECO:0000313" key="4">
    <source>
        <dbReference type="EMBL" id="KAJ9541000.1"/>
    </source>
</evidence>
<keyword evidence="2" id="KW-0472">Membrane</keyword>
<dbReference type="GO" id="GO:0005789">
    <property type="term" value="C:endoplasmic reticulum membrane"/>
    <property type="evidence" value="ECO:0007669"/>
    <property type="project" value="TreeGrafter"/>
</dbReference>
<keyword evidence="5" id="KW-1185">Reference proteome</keyword>
<accession>A0AA38SRH1</accession>
<dbReference type="Gene3D" id="1.20.144.10">
    <property type="entry name" value="Phosphatidic acid phosphatase type 2/haloperoxidase"/>
    <property type="match status" value="1"/>
</dbReference>
<evidence type="ECO:0000256" key="2">
    <source>
        <dbReference type="SAM" id="Phobius"/>
    </source>
</evidence>
<feature type="transmembrane region" description="Helical" evidence="2">
    <location>
        <begin position="113"/>
        <end position="130"/>
    </location>
</feature>
<sequence length="197" mass="21600">MVEMPIDNRVVIDDKWINNVAFELCNDVISYHPKSGLLHILLNGLSKWCIAATYYGVVVLRHDDGLAVAVWAVIGSVLNVALSFVLKQIIRQDRPVSEVCSGPGMPSSHAQSISFAVVYVILSIVGWLGLNAFSVIFSGLVIVVGVYLSWLRILLRYHTTSQVVAGAVVGSVFSVLWFCTCDAMVLDLEAYISSLWL</sequence>
<evidence type="ECO:0000259" key="3">
    <source>
        <dbReference type="Pfam" id="PF01569"/>
    </source>
</evidence>
<keyword evidence="2" id="KW-1133">Transmembrane helix</keyword>
<feature type="transmembrane region" description="Helical" evidence="2">
    <location>
        <begin position="136"/>
        <end position="155"/>
    </location>
</feature>
<dbReference type="PANTHER" id="PTHR11247:SF40">
    <property type="entry name" value="LIPID PHOSPHATE PHOSPHATASE EPSILON 1, CHLOROPLASTIC"/>
    <property type="match status" value="1"/>
</dbReference>
<evidence type="ECO:0000313" key="5">
    <source>
        <dbReference type="Proteomes" id="UP001172457"/>
    </source>
</evidence>
<dbReference type="PANTHER" id="PTHR11247">
    <property type="entry name" value="PALMITOYL-PROTEIN THIOESTERASE/DOLICHYLDIPHOSPHATASE 1"/>
    <property type="match status" value="1"/>
</dbReference>
<name>A0AA38SRH1_9ASTR</name>
<dbReference type="EMBL" id="JARYMX010000007">
    <property type="protein sequence ID" value="KAJ9541000.1"/>
    <property type="molecule type" value="Genomic_DNA"/>
</dbReference>
<dbReference type="GO" id="GO:0006487">
    <property type="term" value="P:protein N-linked glycosylation"/>
    <property type="evidence" value="ECO:0007669"/>
    <property type="project" value="TreeGrafter"/>
</dbReference>
<dbReference type="Pfam" id="PF01569">
    <property type="entry name" value="PAP2"/>
    <property type="match status" value="1"/>
</dbReference>